<accession>A0A821R499</accession>
<evidence type="ECO:0000313" key="3">
    <source>
        <dbReference type="Proteomes" id="UP000663848"/>
    </source>
</evidence>
<sequence length="94" mass="9777">RRGKQSTGSDFITKQVKNKLGVDLNGDGVIGSVESATHMDINGDGTVGGKPAHPSNSNHYGSVGYATNPHQSSDGGLMNKLENVTHMDLNSDGP</sequence>
<dbReference type="Proteomes" id="UP000663848">
    <property type="component" value="Unassembled WGS sequence"/>
</dbReference>
<protein>
    <submittedName>
        <fullName evidence="2">Uncharacterized protein</fullName>
    </submittedName>
</protein>
<reference evidence="2" key="1">
    <citation type="submission" date="2021-02" db="EMBL/GenBank/DDBJ databases">
        <authorList>
            <person name="Nowell W R."/>
        </authorList>
    </citation>
    <scope>NUCLEOTIDE SEQUENCE</scope>
</reference>
<evidence type="ECO:0000313" key="2">
    <source>
        <dbReference type="EMBL" id="CAF4836631.1"/>
    </source>
</evidence>
<organism evidence="2 3">
    <name type="scientific">Rotaria socialis</name>
    <dbReference type="NCBI Taxonomy" id="392032"/>
    <lineage>
        <taxon>Eukaryota</taxon>
        <taxon>Metazoa</taxon>
        <taxon>Spiralia</taxon>
        <taxon>Gnathifera</taxon>
        <taxon>Rotifera</taxon>
        <taxon>Eurotatoria</taxon>
        <taxon>Bdelloidea</taxon>
        <taxon>Philodinida</taxon>
        <taxon>Philodinidae</taxon>
        <taxon>Rotaria</taxon>
    </lineage>
</organism>
<feature type="non-terminal residue" evidence="2">
    <location>
        <position position="1"/>
    </location>
</feature>
<dbReference type="AlphaFoldDB" id="A0A821R499"/>
<feature type="region of interest" description="Disordered" evidence="1">
    <location>
        <begin position="41"/>
        <end position="77"/>
    </location>
</feature>
<proteinExistence type="predicted"/>
<comment type="caution">
    <text evidence="2">The sequence shown here is derived from an EMBL/GenBank/DDBJ whole genome shotgun (WGS) entry which is preliminary data.</text>
</comment>
<gene>
    <name evidence="2" type="ORF">QYT958_LOCUS26110</name>
</gene>
<dbReference type="EMBL" id="CAJOBR010006103">
    <property type="protein sequence ID" value="CAF4836631.1"/>
    <property type="molecule type" value="Genomic_DNA"/>
</dbReference>
<evidence type="ECO:0000256" key="1">
    <source>
        <dbReference type="SAM" id="MobiDB-lite"/>
    </source>
</evidence>
<name>A0A821R499_9BILA</name>